<evidence type="ECO:0000313" key="3">
    <source>
        <dbReference type="Proteomes" id="UP001500457"/>
    </source>
</evidence>
<keyword evidence="3" id="KW-1185">Reference proteome</keyword>
<name>A0ABP9DUB5_9PSEU</name>
<evidence type="ECO:0000256" key="1">
    <source>
        <dbReference type="SAM" id="MobiDB-lite"/>
    </source>
</evidence>
<evidence type="ECO:0000313" key="2">
    <source>
        <dbReference type="EMBL" id="GAA4859232.1"/>
    </source>
</evidence>
<feature type="region of interest" description="Disordered" evidence="1">
    <location>
        <begin position="24"/>
        <end position="45"/>
    </location>
</feature>
<dbReference type="RefSeq" id="WP_274233700.1">
    <property type="nucleotide sequence ID" value="NZ_BAABHQ010000001.1"/>
</dbReference>
<accession>A0ABP9DUB5</accession>
<proteinExistence type="predicted"/>
<protein>
    <submittedName>
        <fullName evidence="2">Uncharacterized protein</fullName>
    </submittedName>
</protein>
<reference evidence="3" key="1">
    <citation type="journal article" date="2019" name="Int. J. Syst. Evol. Microbiol.">
        <title>The Global Catalogue of Microorganisms (GCM) 10K type strain sequencing project: providing services to taxonomists for standard genome sequencing and annotation.</title>
        <authorList>
            <consortium name="The Broad Institute Genomics Platform"/>
            <consortium name="The Broad Institute Genome Sequencing Center for Infectious Disease"/>
            <person name="Wu L."/>
            <person name="Ma J."/>
        </authorList>
    </citation>
    <scope>NUCLEOTIDE SEQUENCE [LARGE SCALE GENOMIC DNA]</scope>
    <source>
        <strain evidence="3">JCM 17983</strain>
    </source>
</reference>
<dbReference type="Proteomes" id="UP001500457">
    <property type="component" value="Unassembled WGS sequence"/>
</dbReference>
<sequence>MAVTLTVLGVLVVAGLLLVARYGADSRGTGDPTGRDPAWPSRPVREHTPREDLALLRAWFAHRRCWELFERSLRPWEAPAAPERPRRSLARDAAIARLARPW</sequence>
<gene>
    <name evidence="2" type="ORF">GCM10023203_02670</name>
</gene>
<dbReference type="EMBL" id="BAABHQ010000001">
    <property type="protein sequence ID" value="GAA4859232.1"/>
    <property type="molecule type" value="Genomic_DNA"/>
</dbReference>
<organism evidence="2 3">
    <name type="scientific">Actinomycetospora straminea</name>
    <dbReference type="NCBI Taxonomy" id="663607"/>
    <lineage>
        <taxon>Bacteria</taxon>
        <taxon>Bacillati</taxon>
        <taxon>Actinomycetota</taxon>
        <taxon>Actinomycetes</taxon>
        <taxon>Pseudonocardiales</taxon>
        <taxon>Pseudonocardiaceae</taxon>
        <taxon>Actinomycetospora</taxon>
    </lineage>
</organism>
<comment type="caution">
    <text evidence="2">The sequence shown here is derived from an EMBL/GenBank/DDBJ whole genome shotgun (WGS) entry which is preliminary data.</text>
</comment>